<dbReference type="Gene3D" id="3.40.50.300">
    <property type="entry name" value="P-loop containing nucleotide triphosphate hydrolases"/>
    <property type="match status" value="1"/>
</dbReference>
<reference evidence="1 2" key="1">
    <citation type="submission" date="2024-08" db="EMBL/GenBank/DDBJ databases">
        <title>Mycobacterium servetensis sp. nov., a novel rapid-growing mycobacterial species recovered from a human patient in Zaragoza, Spain.</title>
        <authorList>
            <person name="Tristancho-Baro A.I."/>
            <person name="Buenestado-Serrano S."/>
            <person name="Garcia De Viedma D."/>
            <person name="Milagro-Beamonte A."/>
            <person name="Burillo N."/>
            <person name="Sanz S."/>
            <person name="Lopez-Calleja A.I."/>
            <person name="Penas-Utrilla D."/>
            <person name="Guardingo M."/>
            <person name="Garcia M.J."/>
            <person name="Vinuelas-Bayon J."/>
        </authorList>
    </citation>
    <scope>NUCLEOTIDE SEQUENCE [LARGE SCALE GENOMIC DNA]</scope>
    <source>
        <strain evidence="2">HUMS_12744610</strain>
    </source>
</reference>
<gene>
    <name evidence="1" type="ORF">AB8998_17705</name>
</gene>
<evidence type="ECO:0000313" key="1">
    <source>
        <dbReference type="EMBL" id="MEY8016695.1"/>
    </source>
</evidence>
<dbReference type="Proteomes" id="UP001564760">
    <property type="component" value="Unassembled WGS sequence"/>
</dbReference>
<dbReference type="InterPro" id="IPR027417">
    <property type="entry name" value="P-loop_NTPase"/>
</dbReference>
<evidence type="ECO:0000313" key="2">
    <source>
        <dbReference type="Proteomes" id="UP001564760"/>
    </source>
</evidence>
<comment type="caution">
    <text evidence="1">The sequence shown here is derived from an EMBL/GenBank/DDBJ whole genome shotgun (WGS) entry which is preliminary data.</text>
</comment>
<sequence length="287" mass="33407">MSTRTVFALTSARSGTMSLYELLRRNARQFTVIHETNVRNGWNPPMFGRVIHDHTTGCLDRVRAVLNRKRRAIAWHPTSTYIETSHSFLESYWDLAPEFFPRTKVFHLIRNPLEVARSESNRELWMTENGLYRWYRAADGGRYKRFALTELEPIYGGFELSELTLFQRYLIQWIELENRAMDYLRRFDMHDRCLTLHTPQDLNDPQMAAAILDFVGAGHGDRVRLPGAQNRSHPGFETTLDDDALRQCRDVVDALPANYLEIFQSEPYRGLPWATLLSKSSQLPGVR</sequence>
<protein>
    <recommendedName>
        <fullName evidence="3">Sulfotransferase family protein</fullName>
    </recommendedName>
</protein>
<proteinExistence type="predicted"/>
<keyword evidence="2" id="KW-1185">Reference proteome</keyword>
<dbReference type="EMBL" id="JBGEDP010000001">
    <property type="protein sequence ID" value="MEY8016695.1"/>
    <property type="molecule type" value="Genomic_DNA"/>
</dbReference>
<name>A0ABV4C5Y9_9MYCO</name>
<accession>A0ABV4C5Y9</accession>
<dbReference type="SUPFAM" id="SSF52540">
    <property type="entry name" value="P-loop containing nucleoside triphosphate hydrolases"/>
    <property type="match status" value="1"/>
</dbReference>
<evidence type="ECO:0008006" key="3">
    <source>
        <dbReference type="Google" id="ProtNLM"/>
    </source>
</evidence>
<dbReference type="RefSeq" id="WP_369739064.1">
    <property type="nucleotide sequence ID" value="NZ_JBGEDP010000001.1"/>
</dbReference>
<organism evidence="1 2">
    <name type="scientific">Mycobacterium servetii</name>
    <dbReference type="NCBI Taxonomy" id="3237418"/>
    <lineage>
        <taxon>Bacteria</taxon>
        <taxon>Bacillati</taxon>
        <taxon>Actinomycetota</taxon>
        <taxon>Actinomycetes</taxon>
        <taxon>Mycobacteriales</taxon>
        <taxon>Mycobacteriaceae</taxon>
        <taxon>Mycobacterium</taxon>
    </lineage>
</organism>